<dbReference type="OrthoDB" id="36424at2157"/>
<dbReference type="eggNOG" id="arCOG02579">
    <property type="taxonomic scope" value="Archaea"/>
</dbReference>
<evidence type="ECO:0000313" key="1">
    <source>
        <dbReference type="EMBL" id="AGK61211.1"/>
    </source>
</evidence>
<dbReference type="Pfam" id="PF03692">
    <property type="entry name" value="CxxCxxCC"/>
    <property type="match status" value="1"/>
</dbReference>
<reference evidence="1 2" key="1">
    <citation type="journal article" date="2013" name="Genome Announc.">
        <title>Complete Genome Sequence of the Thermophilic and Facultatively Chemolithoautotrophic Sulfate Reducer Archaeoglobus sulfaticallidus Strain PM70-1T.</title>
        <authorList>
            <person name="Stokke R."/>
            <person name="Hocking W.P."/>
            <person name="Steinsbu B.O."/>
            <person name="Steen I.H."/>
        </authorList>
    </citation>
    <scope>NUCLEOTIDE SEQUENCE [LARGE SCALE GENOMIC DNA]</scope>
    <source>
        <strain evidence="1">PM70-1</strain>
    </source>
</reference>
<dbReference type="Proteomes" id="UP000013307">
    <property type="component" value="Chromosome"/>
</dbReference>
<gene>
    <name evidence="1" type="ORF">Asulf_01213</name>
</gene>
<accession>N0BL02</accession>
<organism evidence="1 2">
    <name type="scientific">Archaeoglobus sulfaticallidus PM70-1</name>
    <dbReference type="NCBI Taxonomy" id="387631"/>
    <lineage>
        <taxon>Archaea</taxon>
        <taxon>Methanobacteriati</taxon>
        <taxon>Methanobacteriota</taxon>
        <taxon>Archaeoglobi</taxon>
        <taxon>Archaeoglobales</taxon>
        <taxon>Archaeoglobaceae</taxon>
        <taxon>Archaeoglobus</taxon>
    </lineage>
</organism>
<keyword evidence="2" id="KW-1185">Reference proteome</keyword>
<sequence>MRIDCRIDGEFCGKCCYETEMPLSKSDIERITSLGYNESEFAVEVNGVKQLRNVDGRCFFLEDNICTIYPYRPEGCRIYPFIYDEERDRIIVDEICPKKDEIERSISHEEIKKIFNRLIRLIKEIYG</sequence>
<dbReference type="STRING" id="387631.Asulf_01213"/>
<dbReference type="InterPro" id="IPR005358">
    <property type="entry name" value="Puta_zinc/iron-chelating_dom"/>
</dbReference>
<protein>
    <submittedName>
        <fullName evidence="1">Putative Fe-S-cluster oxidoreductase</fullName>
    </submittedName>
</protein>
<evidence type="ECO:0000313" key="2">
    <source>
        <dbReference type="Proteomes" id="UP000013307"/>
    </source>
</evidence>
<dbReference type="EMBL" id="CP005290">
    <property type="protein sequence ID" value="AGK61211.1"/>
    <property type="molecule type" value="Genomic_DNA"/>
</dbReference>
<dbReference type="GeneID" id="15392854"/>
<dbReference type="HOGENOM" id="CLU_126379_1_0_2"/>
<proteinExistence type="predicted"/>
<dbReference type="AlphaFoldDB" id="N0BL02"/>
<dbReference type="RefSeq" id="WP_015590809.1">
    <property type="nucleotide sequence ID" value="NC_021169.1"/>
</dbReference>
<dbReference type="KEGG" id="ast:Asulf_01213"/>
<dbReference type="PANTHER" id="PTHR35866">
    <property type="entry name" value="PUTATIVE-RELATED"/>
    <property type="match status" value="1"/>
</dbReference>
<dbReference type="PANTHER" id="PTHR35866:SF2">
    <property type="entry name" value="YKGJ FAMILY CYSTEINE CLUSTER PROTEIN"/>
    <property type="match status" value="1"/>
</dbReference>
<name>N0BL02_9EURY</name>